<reference evidence="6" key="1">
    <citation type="submission" date="2018-09" db="EMBL/GenBank/DDBJ databases">
        <authorList>
            <person name="Zhu H."/>
        </authorList>
    </citation>
    <scope>NUCLEOTIDE SEQUENCE [LARGE SCALE GENOMIC DNA]</scope>
    <source>
        <strain evidence="6">K1W22B-1</strain>
    </source>
</reference>
<accession>A0A3A5H9C6</accession>
<proteinExistence type="predicted"/>
<gene>
    <name evidence="5" type="ORF">D4739_12665</name>
</gene>
<dbReference type="OrthoDB" id="2270427at2"/>
<feature type="domain" description="Transcriptional repressor PaaX-like C-terminal" evidence="3">
    <location>
        <begin position="191"/>
        <end position="234"/>
    </location>
</feature>
<comment type="caution">
    <text evidence="5">The sequence shown here is derived from an EMBL/GenBank/DDBJ whole genome shotgun (WGS) entry which is preliminary data.</text>
</comment>
<evidence type="ECO:0000313" key="6">
    <source>
        <dbReference type="Proteomes" id="UP000276542"/>
    </source>
</evidence>
<dbReference type="Gene3D" id="1.20.58.1460">
    <property type="match status" value="1"/>
</dbReference>
<feature type="domain" description="Transcriptional repressor PaaX-like N-terminal" evidence="2">
    <location>
        <begin position="11"/>
        <end position="71"/>
    </location>
</feature>
<dbReference type="InterPro" id="IPR036388">
    <property type="entry name" value="WH-like_DNA-bd_sf"/>
</dbReference>
<feature type="signal peptide" evidence="1">
    <location>
        <begin position="1"/>
        <end position="29"/>
    </location>
</feature>
<feature type="chain" id="PRO_5017189543" evidence="1">
    <location>
        <begin position="30"/>
        <end position="241"/>
    </location>
</feature>
<dbReference type="InterPro" id="IPR013225">
    <property type="entry name" value="PaaX_C"/>
</dbReference>
<dbReference type="RefSeq" id="WP_120060952.1">
    <property type="nucleotide sequence ID" value="NZ_QYRP01000002.1"/>
</dbReference>
<dbReference type="Pfam" id="PF20803">
    <property type="entry name" value="PaaX_M"/>
    <property type="match status" value="1"/>
</dbReference>
<dbReference type="InterPro" id="IPR012906">
    <property type="entry name" value="PaaX-like_N"/>
</dbReference>
<evidence type="ECO:0000259" key="2">
    <source>
        <dbReference type="Pfam" id="PF07848"/>
    </source>
</evidence>
<dbReference type="Gene3D" id="1.10.10.10">
    <property type="entry name" value="Winged helix-like DNA-binding domain superfamily/Winged helix DNA-binding domain"/>
    <property type="match status" value="1"/>
</dbReference>
<dbReference type="EMBL" id="QYRP01000002">
    <property type="protein sequence ID" value="RJS46982.1"/>
    <property type="molecule type" value="Genomic_DNA"/>
</dbReference>
<evidence type="ECO:0000313" key="5">
    <source>
        <dbReference type="EMBL" id="RJS46982.1"/>
    </source>
</evidence>
<dbReference type="Gene3D" id="3.30.70.2650">
    <property type="match status" value="1"/>
</dbReference>
<dbReference type="Pfam" id="PF07848">
    <property type="entry name" value="PaaX"/>
    <property type="match status" value="1"/>
</dbReference>
<dbReference type="GO" id="GO:0006351">
    <property type="term" value="P:DNA-templated transcription"/>
    <property type="evidence" value="ECO:0007669"/>
    <property type="project" value="TreeGrafter"/>
</dbReference>
<sequence length="241" mass="26703">MSQPLLRPVSARSAVLTALMATHPPTLHASALVAGMEVLGFTETATRAALSRMVTRGDLLREDAAYTLSERLIARQQRVDEVHHPETRPWEGTWEMAIVTATGRSAADRAALRAQLQDMRVAELREGVWTRPANLRRGWPPELLAVSQCFESRPLGDPATLAAELWDLEEWAAYGRDLLVALPGTLDSPADRFTLVAAMVRHLQGDPLLPPALQPADWPGEALRAAYDDYRASMWPMRPRD</sequence>
<keyword evidence="6" id="KW-1185">Reference proteome</keyword>
<dbReference type="Pfam" id="PF08223">
    <property type="entry name" value="PaaX_C"/>
    <property type="match status" value="1"/>
</dbReference>
<dbReference type="InterPro" id="IPR048846">
    <property type="entry name" value="PaaX-like_central"/>
</dbReference>
<protein>
    <submittedName>
        <fullName evidence="5">PaaX family transcriptional regulator</fullName>
    </submittedName>
</protein>
<dbReference type="PANTHER" id="PTHR30319:SF1">
    <property type="entry name" value="TRANSCRIPTIONAL REPRESSOR PAAX"/>
    <property type="match status" value="1"/>
</dbReference>
<name>A0A3A5H9C6_9ACTN</name>
<evidence type="ECO:0000259" key="4">
    <source>
        <dbReference type="Pfam" id="PF20803"/>
    </source>
</evidence>
<organism evidence="5 6">
    <name type="scientific">Nocardioides cavernaquae</name>
    <dbReference type="NCBI Taxonomy" id="2321396"/>
    <lineage>
        <taxon>Bacteria</taxon>
        <taxon>Bacillati</taxon>
        <taxon>Actinomycetota</taxon>
        <taxon>Actinomycetes</taxon>
        <taxon>Propionibacteriales</taxon>
        <taxon>Nocardioidaceae</taxon>
        <taxon>Nocardioides</taxon>
    </lineage>
</organism>
<dbReference type="PANTHER" id="PTHR30319">
    <property type="entry name" value="PHENYLACETIC ACID REGULATOR-RELATED TRANSCRIPTIONAL REPRESSOR"/>
    <property type="match status" value="1"/>
</dbReference>
<evidence type="ECO:0000256" key="1">
    <source>
        <dbReference type="SAM" id="SignalP"/>
    </source>
</evidence>
<feature type="domain" description="Transcriptional repressor PaaX-like central Cas2-like" evidence="4">
    <location>
        <begin position="88"/>
        <end position="137"/>
    </location>
</feature>
<keyword evidence="1" id="KW-0732">Signal</keyword>
<dbReference type="Proteomes" id="UP000276542">
    <property type="component" value="Unassembled WGS sequence"/>
</dbReference>
<evidence type="ECO:0000259" key="3">
    <source>
        <dbReference type="Pfam" id="PF08223"/>
    </source>
</evidence>
<dbReference type="AlphaFoldDB" id="A0A3A5H9C6"/>